<accession>A0AAD1WME2</accession>
<protein>
    <submittedName>
        <fullName evidence="1">Uncharacterized protein</fullName>
    </submittedName>
</protein>
<evidence type="ECO:0000313" key="2">
    <source>
        <dbReference type="Proteomes" id="UP001295444"/>
    </source>
</evidence>
<proteinExistence type="predicted"/>
<dbReference type="EMBL" id="OW240921">
    <property type="protein sequence ID" value="CAH2320112.1"/>
    <property type="molecule type" value="Genomic_DNA"/>
</dbReference>
<name>A0AAD1WME2_PELCU</name>
<keyword evidence="2" id="KW-1185">Reference proteome</keyword>
<reference evidence="1" key="1">
    <citation type="submission" date="2022-03" db="EMBL/GenBank/DDBJ databases">
        <authorList>
            <person name="Alioto T."/>
            <person name="Alioto T."/>
            <person name="Gomez Garrido J."/>
        </authorList>
    </citation>
    <scope>NUCLEOTIDE SEQUENCE</scope>
</reference>
<gene>
    <name evidence="1" type="ORF">PECUL_23A017190</name>
</gene>
<dbReference type="AlphaFoldDB" id="A0AAD1WME2"/>
<evidence type="ECO:0000313" key="1">
    <source>
        <dbReference type="EMBL" id="CAH2320112.1"/>
    </source>
</evidence>
<dbReference type="Proteomes" id="UP001295444">
    <property type="component" value="Chromosome 10"/>
</dbReference>
<organism evidence="1 2">
    <name type="scientific">Pelobates cultripes</name>
    <name type="common">Western spadefoot toad</name>
    <dbReference type="NCBI Taxonomy" id="61616"/>
    <lineage>
        <taxon>Eukaryota</taxon>
        <taxon>Metazoa</taxon>
        <taxon>Chordata</taxon>
        <taxon>Craniata</taxon>
        <taxon>Vertebrata</taxon>
        <taxon>Euteleostomi</taxon>
        <taxon>Amphibia</taxon>
        <taxon>Batrachia</taxon>
        <taxon>Anura</taxon>
        <taxon>Pelobatoidea</taxon>
        <taxon>Pelobatidae</taxon>
        <taxon>Pelobates</taxon>
    </lineage>
</organism>
<sequence length="121" mass="13628">MNLCSYTSNSTPEPQVPAAEPAVAVPELPPPLICWVLDHSRKHGSNVQPYEGYWSPVRGTKVRPIHLLCVRSLNICQIQTSLVYAQTFACSLTCLFAARKCDNLRVRPRTFAISRRILFMI</sequence>